<dbReference type="SUPFAM" id="SSF57845">
    <property type="entry name" value="B-box zinc-binding domain"/>
    <property type="match status" value="1"/>
</dbReference>
<organism evidence="3 4">
    <name type="scientific">Potamilus streckersoni</name>
    <dbReference type="NCBI Taxonomy" id="2493646"/>
    <lineage>
        <taxon>Eukaryota</taxon>
        <taxon>Metazoa</taxon>
        <taxon>Spiralia</taxon>
        <taxon>Lophotrochozoa</taxon>
        <taxon>Mollusca</taxon>
        <taxon>Bivalvia</taxon>
        <taxon>Autobranchia</taxon>
        <taxon>Heteroconchia</taxon>
        <taxon>Palaeoheterodonta</taxon>
        <taxon>Unionida</taxon>
        <taxon>Unionoidea</taxon>
        <taxon>Unionidae</taxon>
        <taxon>Ambleminae</taxon>
        <taxon>Lampsilini</taxon>
        <taxon>Potamilus</taxon>
    </lineage>
</organism>
<dbReference type="CDD" id="cd19756">
    <property type="entry name" value="Bbox2"/>
    <property type="match status" value="1"/>
</dbReference>
<comment type="caution">
    <text evidence="3">The sequence shown here is derived from an EMBL/GenBank/DDBJ whole genome shotgun (WGS) entry which is preliminary data.</text>
</comment>
<evidence type="ECO:0000313" key="4">
    <source>
        <dbReference type="Proteomes" id="UP001195483"/>
    </source>
</evidence>
<keyword evidence="1" id="KW-0862">Zinc</keyword>
<keyword evidence="1" id="KW-0863">Zinc-finger</keyword>
<sequence length="204" mass="24156">MFSDNKFKVDIPNFSSVGMCCRHPNEHLKLFCGDDNVLCCNKCGFPKHRKCEKVIIIDNMIKKKFDDGIKYNDVEANIRNLQRYMKRIKSKRIQSLRVDKLQQLEDDLIVSLEGHHTNEDLNMRSQDARRQSLITAINRDLTQFELVLTHRSEVQNIIVLHEWRKTKPYFPRPYQRSKNLYKISQCGLDIIERLIDLMNDLNGF</sequence>
<dbReference type="InterPro" id="IPR000315">
    <property type="entry name" value="Znf_B-box"/>
</dbReference>
<dbReference type="PROSITE" id="PS50119">
    <property type="entry name" value="ZF_BBOX"/>
    <property type="match status" value="1"/>
</dbReference>
<protein>
    <recommendedName>
        <fullName evidence="2">B box-type domain-containing protein</fullName>
    </recommendedName>
</protein>
<dbReference type="Pfam" id="PF00643">
    <property type="entry name" value="zf-B_box"/>
    <property type="match status" value="1"/>
</dbReference>
<dbReference type="EMBL" id="JAEAOA010001115">
    <property type="protein sequence ID" value="KAK3576524.1"/>
    <property type="molecule type" value="Genomic_DNA"/>
</dbReference>
<feature type="domain" description="B box-type" evidence="2">
    <location>
        <begin position="15"/>
        <end position="56"/>
    </location>
</feature>
<proteinExistence type="predicted"/>
<evidence type="ECO:0000313" key="3">
    <source>
        <dbReference type="EMBL" id="KAK3576524.1"/>
    </source>
</evidence>
<dbReference type="Proteomes" id="UP001195483">
    <property type="component" value="Unassembled WGS sequence"/>
</dbReference>
<accession>A0AAE0VFM0</accession>
<gene>
    <name evidence="3" type="ORF">CHS0354_018018</name>
</gene>
<reference evidence="3" key="3">
    <citation type="submission" date="2023-05" db="EMBL/GenBank/DDBJ databases">
        <authorList>
            <person name="Smith C.H."/>
        </authorList>
    </citation>
    <scope>NUCLEOTIDE SEQUENCE</scope>
    <source>
        <strain evidence="3">CHS0354</strain>
        <tissue evidence="3">Mantle</tissue>
    </source>
</reference>
<keyword evidence="1" id="KW-0479">Metal-binding</keyword>
<dbReference type="Gene3D" id="3.30.160.60">
    <property type="entry name" value="Classic Zinc Finger"/>
    <property type="match status" value="1"/>
</dbReference>
<dbReference type="GO" id="GO:0008270">
    <property type="term" value="F:zinc ion binding"/>
    <property type="evidence" value="ECO:0007669"/>
    <property type="project" value="UniProtKB-KW"/>
</dbReference>
<keyword evidence="4" id="KW-1185">Reference proteome</keyword>
<reference evidence="3" key="1">
    <citation type="journal article" date="2021" name="Genome Biol. Evol.">
        <title>A High-Quality Reference Genome for a Parasitic Bivalve with Doubly Uniparental Inheritance (Bivalvia: Unionida).</title>
        <authorList>
            <person name="Smith C.H."/>
        </authorList>
    </citation>
    <scope>NUCLEOTIDE SEQUENCE</scope>
    <source>
        <strain evidence="3">CHS0354</strain>
    </source>
</reference>
<reference evidence="3" key="2">
    <citation type="journal article" date="2021" name="Genome Biol. Evol.">
        <title>Developing a high-quality reference genome for a parasitic bivalve with doubly uniparental inheritance (Bivalvia: Unionida).</title>
        <authorList>
            <person name="Smith C.H."/>
        </authorList>
    </citation>
    <scope>NUCLEOTIDE SEQUENCE</scope>
    <source>
        <strain evidence="3">CHS0354</strain>
        <tissue evidence="3">Mantle</tissue>
    </source>
</reference>
<evidence type="ECO:0000259" key="2">
    <source>
        <dbReference type="PROSITE" id="PS50119"/>
    </source>
</evidence>
<name>A0AAE0VFM0_9BIVA</name>
<dbReference type="AlphaFoldDB" id="A0AAE0VFM0"/>
<evidence type="ECO:0000256" key="1">
    <source>
        <dbReference type="PROSITE-ProRule" id="PRU00024"/>
    </source>
</evidence>